<organism evidence="1 2">
    <name type="scientific">Truncatella angustata</name>
    <dbReference type="NCBI Taxonomy" id="152316"/>
    <lineage>
        <taxon>Eukaryota</taxon>
        <taxon>Fungi</taxon>
        <taxon>Dikarya</taxon>
        <taxon>Ascomycota</taxon>
        <taxon>Pezizomycotina</taxon>
        <taxon>Sordariomycetes</taxon>
        <taxon>Xylariomycetidae</taxon>
        <taxon>Amphisphaeriales</taxon>
        <taxon>Sporocadaceae</taxon>
        <taxon>Truncatella</taxon>
    </lineage>
</organism>
<proteinExistence type="predicted"/>
<dbReference type="EMBL" id="JAGPXC010000003">
    <property type="protein sequence ID" value="KAH6655986.1"/>
    <property type="molecule type" value="Genomic_DNA"/>
</dbReference>
<sequence length="88" mass="9855">MLLRALLAPQCPGVPPISLFTLGWGLARQLQVLLFCDHHPLLPEHAYRGRFLTWGESYWSSWSQRLVVSACPSLRSMTVYVGGLSAGW</sequence>
<comment type="caution">
    <text evidence="1">The sequence shown here is derived from an EMBL/GenBank/DDBJ whole genome shotgun (WGS) entry which is preliminary data.</text>
</comment>
<name>A0A9P8ZYF5_9PEZI</name>
<accession>A0A9P8ZYF5</accession>
<keyword evidence="2" id="KW-1185">Reference proteome</keyword>
<evidence type="ECO:0000313" key="2">
    <source>
        <dbReference type="Proteomes" id="UP000758603"/>
    </source>
</evidence>
<dbReference type="GeneID" id="70124652"/>
<dbReference type="AlphaFoldDB" id="A0A9P8ZYF5"/>
<evidence type="ECO:0000313" key="1">
    <source>
        <dbReference type="EMBL" id="KAH6655986.1"/>
    </source>
</evidence>
<protein>
    <submittedName>
        <fullName evidence="1">Uncharacterized protein</fullName>
    </submittedName>
</protein>
<dbReference type="RefSeq" id="XP_045960251.1">
    <property type="nucleotide sequence ID" value="XM_046095759.1"/>
</dbReference>
<reference evidence="1" key="1">
    <citation type="journal article" date="2021" name="Nat. Commun.">
        <title>Genetic determinants of endophytism in the Arabidopsis root mycobiome.</title>
        <authorList>
            <person name="Mesny F."/>
            <person name="Miyauchi S."/>
            <person name="Thiergart T."/>
            <person name="Pickel B."/>
            <person name="Atanasova L."/>
            <person name="Karlsson M."/>
            <person name="Huettel B."/>
            <person name="Barry K.W."/>
            <person name="Haridas S."/>
            <person name="Chen C."/>
            <person name="Bauer D."/>
            <person name="Andreopoulos W."/>
            <person name="Pangilinan J."/>
            <person name="LaButti K."/>
            <person name="Riley R."/>
            <person name="Lipzen A."/>
            <person name="Clum A."/>
            <person name="Drula E."/>
            <person name="Henrissat B."/>
            <person name="Kohler A."/>
            <person name="Grigoriev I.V."/>
            <person name="Martin F.M."/>
            <person name="Hacquard S."/>
        </authorList>
    </citation>
    <scope>NUCLEOTIDE SEQUENCE</scope>
    <source>
        <strain evidence="1">MPI-SDFR-AT-0073</strain>
    </source>
</reference>
<gene>
    <name evidence="1" type="ORF">BKA67DRAFT_253170</name>
</gene>
<dbReference type="Proteomes" id="UP000758603">
    <property type="component" value="Unassembled WGS sequence"/>
</dbReference>